<dbReference type="InterPro" id="IPR036855">
    <property type="entry name" value="Znf_CCCH_sf"/>
</dbReference>
<dbReference type="Gene3D" id="3.30.40.10">
    <property type="entry name" value="Zinc/RING finger domain, C3HC4 (zinc finger)"/>
    <property type="match status" value="1"/>
</dbReference>
<evidence type="ECO:0000256" key="4">
    <source>
        <dbReference type="ARBA" id="ARBA00022833"/>
    </source>
</evidence>
<dbReference type="SMART" id="SM00184">
    <property type="entry name" value="RING"/>
    <property type="match status" value="1"/>
</dbReference>
<protein>
    <submittedName>
        <fullName evidence="5">Uncharacterized protein</fullName>
    </submittedName>
</protein>
<dbReference type="SMART" id="SM00356">
    <property type="entry name" value="ZnF_C3H1"/>
    <property type="match status" value="4"/>
</dbReference>
<accession>A0A2I0ITS2</accession>
<dbReference type="Pfam" id="PF00642">
    <property type="entry name" value="zf-CCCH"/>
    <property type="match status" value="1"/>
</dbReference>
<dbReference type="AlphaFoldDB" id="A0A2I0ITS2"/>
<organism evidence="5 6">
    <name type="scientific">Punica granatum</name>
    <name type="common">Pomegranate</name>
    <dbReference type="NCBI Taxonomy" id="22663"/>
    <lineage>
        <taxon>Eukaryota</taxon>
        <taxon>Viridiplantae</taxon>
        <taxon>Streptophyta</taxon>
        <taxon>Embryophyta</taxon>
        <taxon>Tracheophyta</taxon>
        <taxon>Spermatophyta</taxon>
        <taxon>Magnoliopsida</taxon>
        <taxon>eudicotyledons</taxon>
        <taxon>Gunneridae</taxon>
        <taxon>Pentapetalae</taxon>
        <taxon>rosids</taxon>
        <taxon>malvids</taxon>
        <taxon>Myrtales</taxon>
        <taxon>Lythraceae</taxon>
        <taxon>Punica</taxon>
    </lineage>
</organism>
<keyword evidence="2" id="KW-0479">Metal-binding</keyword>
<dbReference type="EMBL" id="PGOL01002509">
    <property type="protein sequence ID" value="PKI47408.1"/>
    <property type="molecule type" value="Genomic_DNA"/>
</dbReference>
<dbReference type="InterPro" id="IPR017907">
    <property type="entry name" value="Znf_RING_CS"/>
</dbReference>
<reference evidence="5 6" key="1">
    <citation type="submission" date="2017-11" db="EMBL/GenBank/DDBJ databases">
        <title>De-novo sequencing of pomegranate (Punica granatum L.) genome.</title>
        <authorList>
            <person name="Akparov Z."/>
            <person name="Amiraslanov A."/>
            <person name="Hajiyeva S."/>
            <person name="Abbasov M."/>
            <person name="Kaur K."/>
            <person name="Hamwieh A."/>
            <person name="Solovyev V."/>
            <person name="Salamov A."/>
            <person name="Braich B."/>
            <person name="Kosarev P."/>
            <person name="Mahmoud A."/>
            <person name="Hajiyev E."/>
            <person name="Babayeva S."/>
            <person name="Izzatullayeva V."/>
            <person name="Mammadov A."/>
            <person name="Mammadov A."/>
            <person name="Sharifova S."/>
            <person name="Ojaghi J."/>
            <person name="Eynullazada K."/>
            <person name="Bayramov B."/>
            <person name="Abdulazimova A."/>
            <person name="Shahmuradov I."/>
        </authorList>
    </citation>
    <scope>NUCLEOTIDE SEQUENCE [LARGE SCALE GENOMIC DNA]</scope>
    <source>
        <strain evidence="6">cv. AG2017</strain>
        <tissue evidence="5">Leaf</tissue>
    </source>
</reference>
<keyword evidence="3" id="KW-0863">Zinc-finger</keyword>
<comment type="caution">
    <text evidence="5">The sequence shown here is derived from an EMBL/GenBank/DDBJ whole genome shotgun (WGS) entry which is preliminary data.</text>
</comment>
<dbReference type="STRING" id="22663.A0A2I0ITS2"/>
<evidence type="ECO:0000256" key="2">
    <source>
        <dbReference type="ARBA" id="ARBA00022723"/>
    </source>
</evidence>
<evidence type="ECO:0000256" key="1">
    <source>
        <dbReference type="ARBA" id="ARBA00022679"/>
    </source>
</evidence>
<gene>
    <name evidence="5" type="ORF">CRG98_032243</name>
</gene>
<dbReference type="OrthoDB" id="411372at2759"/>
<dbReference type="InterPro" id="IPR000571">
    <property type="entry name" value="Znf_CCCH"/>
</dbReference>
<evidence type="ECO:0000313" key="5">
    <source>
        <dbReference type="EMBL" id="PKI47408.1"/>
    </source>
</evidence>
<dbReference type="Proteomes" id="UP000233551">
    <property type="component" value="Unassembled WGS sequence"/>
</dbReference>
<proteinExistence type="predicted"/>
<dbReference type="InterPro" id="IPR001841">
    <property type="entry name" value="Znf_RING"/>
</dbReference>
<dbReference type="Pfam" id="PF00097">
    <property type="entry name" value="zf-C3HC4"/>
    <property type="match status" value="1"/>
</dbReference>
<dbReference type="GO" id="GO:0008270">
    <property type="term" value="F:zinc ion binding"/>
    <property type="evidence" value="ECO:0007669"/>
    <property type="project" value="UniProtKB-KW"/>
</dbReference>
<dbReference type="PANTHER" id="PTHR11224:SF43">
    <property type="entry name" value="RING-TYPE E3 UBIQUITIN TRANSFERASE C3H69-RELATED"/>
    <property type="match status" value="1"/>
</dbReference>
<dbReference type="PROSITE" id="PS50103">
    <property type="entry name" value="ZF_C3H1"/>
    <property type="match status" value="4"/>
</dbReference>
<dbReference type="CDD" id="cd16521">
    <property type="entry name" value="RING-HC_MKRN"/>
    <property type="match status" value="1"/>
</dbReference>
<keyword evidence="4" id="KW-0862">Zinc</keyword>
<keyword evidence="1" id="KW-0808">Transferase</keyword>
<dbReference type="GeneID" id="116188230"/>
<dbReference type="Gene3D" id="4.10.1000.10">
    <property type="entry name" value="Zinc finger, CCCH-type"/>
    <property type="match status" value="1"/>
</dbReference>
<dbReference type="InterPro" id="IPR013083">
    <property type="entry name" value="Znf_RING/FYVE/PHD"/>
</dbReference>
<dbReference type="PROSITE" id="PS00518">
    <property type="entry name" value="ZF_RING_1"/>
    <property type="match status" value="1"/>
</dbReference>
<dbReference type="Pfam" id="PF14608">
    <property type="entry name" value="zf-CCCH_2"/>
    <property type="match status" value="3"/>
</dbReference>
<dbReference type="InterPro" id="IPR018957">
    <property type="entry name" value="Znf_C3HC4_RING-type"/>
</dbReference>
<evidence type="ECO:0000313" key="6">
    <source>
        <dbReference type="Proteomes" id="UP000233551"/>
    </source>
</evidence>
<dbReference type="SUPFAM" id="SSF57850">
    <property type="entry name" value="RING/U-box"/>
    <property type="match status" value="1"/>
</dbReference>
<dbReference type="GO" id="GO:0061630">
    <property type="term" value="F:ubiquitin protein ligase activity"/>
    <property type="evidence" value="ECO:0007669"/>
    <property type="project" value="UniProtKB-EC"/>
</dbReference>
<name>A0A2I0ITS2_PUNGR</name>
<keyword evidence="6" id="KW-1185">Reference proteome</keyword>
<sequence length="464" mass="51653">MSMSKRIRCKYYANGSCYKGENCDFLHERKAPSRNVCSYYQKGTCTYGSRCRFEHVKSTGSWHPASSSSASFQSKDADAAPSHDLFSKNTSGGVNVNYCVLGDSSSKKTSVPCRLWHGASSSSAALQTKVSGSVPQPLSTKSALGRLNLSSAQVSASKRPLGSERCDYIDGGDLADTKAERPGNCSICSLAAEGNCPNGENCPYIHGDLCSTCGKHCLHPSSPQERDEHAKACEEKQKQLEAMKLSEEIECSICFDRILSKPPAERKFGILSECDHPFCITCIRNWRRSSPASGMDVNSASRSCPICRKLSYFVVPSDIWYTTKEEKERIISNYKARLKLIDCKHFNFGNGNCPFGSSCFYKHTVKPGSYTWIHHRPPPPRRRNRVNMSSMFDAFEQLWSLDDLIGGGEYDDEDDMDYYDLNYLIDPVDFGFDSNDLSDLSRVEMALLLHQLGLDHSDPSSDEE</sequence>
<evidence type="ECO:0000256" key="3">
    <source>
        <dbReference type="ARBA" id="ARBA00022771"/>
    </source>
</evidence>
<dbReference type="InterPro" id="IPR045072">
    <property type="entry name" value="MKRN-like"/>
</dbReference>
<dbReference type="SUPFAM" id="SSF90229">
    <property type="entry name" value="CCCH zinc finger"/>
    <property type="match status" value="2"/>
</dbReference>
<dbReference type="PANTHER" id="PTHR11224">
    <property type="entry name" value="MAKORIN-RELATED"/>
    <property type="match status" value="1"/>
</dbReference>
<dbReference type="GO" id="GO:0000209">
    <property type="term" value="P:protein polyubiquitination"/>
    <property type="evidence" value="ECO:0007669"/>
    <property type="project" value="InterPro"/>
</dbReference>
<dbReference type="PROSITE" id="PS50089">
    <property type="entry name" value="ZF_RING_2"/>
    <property type="match status" value="1"/>
</dbReference>